<feature type="transmembrane region" description="Helical" evidence="19">
    <location>
        <begin position="343"/>
        <end position="361"/>
    </location>
</feature>
<keyword evidence="10" id="KW-0479">Metal-binding</keyword>
<feature type="transmembrane region" description="Helical" evidence="19">
    <location>
        <begin position="161"/>
        <end position="183"/>
    </location>
</feature>
<evidence type="ECO:0000256" key="4">
    <source>
        <dbReference type="ARBA" id="ARBA00009317"/>
    </source>
</evidence>
<evidence type="ECO:0000256" key="10">
    <source>
        <dbReference type="ARBA" id="ARBA00022723"/>
    </source>
</evidence>
<feature type="transmembrane region" description="Helical" evidence="19">
    <location>
        <begin position="279"/>
        <end position="298"/>
    </location>
</feature>
<evidence type="ECO:0000256" key="19">
    <source>
        <dbReference type="SAM" id="Phobius"/>
    </source>
</evidence>
<keyword evidence="12" id="KW-0460">Magnesium</keyword>
<dbReference type="GO" id="GO:0005789">
    <property type="term" value="C:endoplasmic reticulum membrane"/>
    <property type="evidence" value="ECO:0007669"/>
    <property type="project" value="UniProtKB-SubCell"/>
</dbReference>
<dbReference type="Pfam" id="PF00953">
    <property type="entry name" value="Glycos_transf_4"/>
    <property type="match status" value="1"/>
</dbReference>
<accession>A0A192ZHE5</accession>
<dbReference type="GO" id="GO:0046872">
    <property type="term" value="F:metal ion binding"/>
    <property type="evidence" value="ECO:0007669"/>
    <property type="project" value="UniProtKB-KW"/>
</dbReference>
<feature type="transmembrane region" description="Helical" evidence="19">
    <location>
        <begin position="27"/>
        <end position="52"/>
    </location>
</feature>
<evidence type="ECO:0000256" key="15">
    <source>
        <dbReference type="ARBA" id="ARBA00029567"/>
    </source>
</evidence>
<feature type="transmembrane region" description="Helical" evidence="19">
    <location>
        <begin position="250"/>
        <end position="273"/>
    </location>
</feature>
<proteinExistence type="evidence at transcript level"/>
<sequence>MIFVFVFLVFFLPNLFSLLQSFNPFSLFIVLSVSFIGTLVTDRFIPIVSNLAKTVGITGKDLHKIDKNELPEAQGFAPATVYLVCLIVIQTAVATFTSSKLVEYHAAVSAICFMVLLGFADDVLNIPWRYKIFLPGIASLPLLLAYSGVTDVVLPKLLVALIGQHTIDLGILYYMYMLALAIFCTNSINILAGVNGLEVGQSIVIGCAILVHNLLELDGPCRENHIVSLTLVFPFLACCLPLLRRNWFPARVFVGDTFTFFAGMTLAVCGILGHFSKTLLIFFIPQIFNFLYSLPQLFHFVPCPRHRLPTFNPKTGCLIGDKNQWNLLNLLLVLFGPMSEQSLCIVVLFIQIVTCMFGLFLRHSLPNLVF</sequence>
<dbReference type="CDD" id="cd06855">
    <property type="entry name" value="GT_GPT_euk"/>
    <property type="match status" value="1"/>
</dbReference>
<feature type="transmembrane region" description="Helical" evidence="19">
    <location>
        <begin position="190"/>
        <end position="214"/>
    </location>
</feature>
<dbReference type="InterPro" id="IPR000715">
    <property type="entry name" value="Glycosyl_transferase_4"/>
</dbReference>
<comment type="cofactor">
    <cofactor evidence="1">
        <name>Mg(2+)</name>
        <dbReference type="ChEBI" id="CHEBI:18420"/>
    </cofactor>
</comment>
<evidence type="ECO:0000256" key="13">
    <source>
        <dbReference type="ARBA" id="ARBA00022989"/>
    </source>
</evidence>
<dbReference type="PANTHER" id="PTHR10571:SF0">
    <property type="entry name" value="UDP-N-ACETYLGLUCOSAMINE--DOLICHYL-PHOSPHATE N-ACETYLGLUCOSAMINEPHOSPHOTRANSFERASE"/>
    <property type="match status" value="1"/>
</dbReference>
<dbReference type="GO" id="GO:0006488">
    <property type="term" value="P:dolichol-linked oligosaccharide biosynthetic process"/>
    <property type="evidence" value="ECO:0007669"/>
    <property type="project" value="InterPro"/>
</dbReference>
<evidence type="ECO:0000256" key="1">
    <source>
        <dbReference type="ARBA" id="ARBA00001946"/>
    </source>
</evidence>
<evidence type="ECO:0000256" key="2">
    <source>
        <dbReference type="ARBA" id="ARBA00004477"/>
    </source>
</evidence>
<evidence type="ECO:0000256" key="11">
    <source>
        <dbReference type="ARBA" id="ARBA00022824"/>
    </source>
</evidence>
<gene>
    <name evidence="20" type="primary">glcn</name>
</gene>
<dbReference type="EMBL" id="KX235385">
    <property type="protein sequence ID" value="ANM86114.1"/>
    <property type="molecule type" value="mRNA"/>
</dbReference>
<keyword evidence="9 19" id="KW-0812">Transmembrane</keyword>
<keyword evidence="14 19" id="KW-0472">Membrane</keyword>
<feature type="transmembrane region" description="Helical" evidence="19">
    <location>
        <begin position="73"/>
        <end position="96"/>
    </location>
</feature>
<evidence type="ECO:0000256" key="16">
    <source>
        <dbReference type="ARBA" id="ARBA00033238"/>
    </source>
</evidence>
<dbReference type="EC" id="2.7.8.15" evidence="5"/>
<dbReference type="PANTHER" id="PTHR10571">
    <property type="entry name" value="UDP-N-ACETYLGLUCOSAMINE--DOLICHYL-PHOSPHATE N-ACETYLGLUCOSAMINEPHOSPHOTRANSFERASE"/>
    <property type="match status" value="1"/>
</dbReference>
<evidence type="ECO:0000313" key="20">
    <source>
        <dbReference type="EMBL" id="ANM86114.1"/>
    </source>
</evidence>
<evidence type="ECO:0000256" key="9">
    <source>
        <dbReference type="ARBA" id="ARBA00022692"/>
    </source>
</evidence>
<dbReference type="GO" id="GO:0016757">
    <property type="term" value="F:glycosyltransferase activity"/>
    <property type="evidence" value="ECO:0007669"/>
    <property type="project" value="UniProtKB-KW"/>
</dbReference>
<dbReference type="GO" id="GO:0003975">
    <property type="term" value="F:UDP-N-acetylglucosamine-dolichyl-phosphate N-acetylglucosaminephosphotransferase activity"/>
    <property type="evidence" value="ECO:0007669"/>
    <property type="project" value="UniProtKB-EC"/>
</dbReference>
<feature type="transmembrane region" description="Helical" evidence="19">
    <location>
        <begin position="226"/>
        <end position="243"/>
    </location>
</feature>
<evidence type="ECO:0000256" key="14">
    <source>
        <dbReference type="ARBA" id="ARBA00023136"/>
    </source>
</evidence>
<dbReference type="AlphaFoldDB" id="A0A192ZHE5"/>
<comment type="catalytic activity">
    <reaction evidence="18">
        <text>a di-trans,poly-cis-dolichyl phosphate + UDP-N-acetyl-alpha-D-glucosamine = an N-acetyl-alpha-D-glucosaminyl-diphospho-di-trans,poly-cis-dolichol + UMP</text>
        <dbReference type="Rhea" id="RHEA:13289"/>
        <dbReference type="Rhea" id="RHEA-COMP:19498"/>
        <dbReference type="Rhea" id="RHEA-COMP:19507"/>
        <dbReference type="ChEBI" id="CHEBI:57683"/>
        <dbReference type="ChEBI" id="CHEBI:57705"/>
        <dbReference type="ChEBI" id="CHEBI:57865"/>
        <dbReference type="ChEBI" id="CHEBI:58427"/>
        <dbReference type="EC" id="2.7.8.15"/>
    </reaction>
    <physiologicalReaction direction="left-to-right" evidence="18">
        <dbReference type="Rhea" id="RHEA:13290"/>
    </physiologicalReaction>
</comment>
<name>A0A192ZHE5_9EUKA</name>
<evidence type="ECO:0000256" key="3">
    <source>
        <dbReference type="ARBA" id="ARBA00004922"/>
    </source>
</evidence>
<keyword evidence="11" id="KW-0256">Endoplasmic reticulum</keyword>
<comment type="subcellular location">
    <subcellularLocation>
        <location evidence="2">Endoplasmic reticulum membrane</location>
        <topology evidence="2">Multi-pass membrane protein</topology>
    </subcellularLocation>
</comment>
<comment type="function">
    <text evidence="17">UDP-N-acetylglucosamine--dolichyl-phosphate N-acetylglucosaminephosphotransferase that operates in the biosynthetic pathway of dolichol-linked oligosaccharides, the glycan precursors employed in protein asparagine (N)-glycosylation. The assembly of dolichol-linked oligosaccharides begins on the cytosolic side of the endoplasmic reticulum membrane and finishes in its lumen. The sequential addition of sugars to dolichol pyrophosphate produces dolichol-linked oligosaccharides containing fourteen sugars, including two GlcNAcs, nine mannoses and three glucoses. Once assembled, the oligosaccharide is transferred from the lipid to nascent proteins by oligosaccharyltransferases. Catalyzes the initial step of dolichol-linked oligosaccharide biosynthesis, transfering GlcNAc-1-P from cytosolic UDP-GlcNAc onto the carrier lipid dolichyl phosphate (P-dolichol), yielding GlcNAc-P-P-dolichol embedded in the cytoplasmic leaflet of the endoplasmic reticulum membrane.</text>
</comment>
<evidence type="ECO:0000256" key="12">
    <source>
        <dbReference type="ARBA" id="ARBA00022842"/>
    </source>
</evidence>
<evidence type="ECO:0000256" key="7">
    <source>
        <dbReference type="ARBA" id="ARBA00022676"/>
    </source>
</evidence>
<organism evidence="20">
    <name type="scientific">Stygiella incarcerata</name>
    <dbReference type="NCBI Taxonomy" id="1712417"/>
    <lineage>
        <taxon>Eukaryota</taxon>
        <taxon>Discoba</taxon>
        <taxon>Jakobida</taxon>
        <taxon>Andalucina</taxon>
        <taxon>Stygiellidae</taxon>
        <taxon>Stygiella</taxon>
    </lineage>
</organism>
<evidence type="ECO:0000256" key="8">
    <source>
        <dbReference type="ARBA" id="ARBA00022679"/>
    </source>
</evidence>
<keyword evidence="13 19" id="KW-1133">Transmembrane helix</keyword>
<evidence type="ECO:0000256" key="18">
    <source>
        <dbReference type="ARBA" id="ARBA00045078"/>
    </source>
</evidence>
<protein>
    <recommendedName>
        <fullName evidence="6">UDP-N-acetylglucosamine--dolichyl-phosphate N-acetylglucosaminephosphotransferase</fullName>
        <ecNumber evidence="5">2.7.8.15</ecNumber>
    </recommendedName>
    <alternativeName>
        <fullName evidence="15">GlcNAc-1-P transferase</fullName>
    </alternativeName>
    <alternativeName>
        <fullName evidence="16">N-acetylglucosamine-1-phosphate transferase</fullName>
    </alternativeName>
</protein>
<keyword evidence="8 20" id="KW-0808">Transferase</keyword>
<feature type="transmembrane region" description="Helical" evidence="19">
    <location>
        <begin position="132"/>
        <end position="149"/>
    </location>
</feature>
<keyword evidence="7" id="KW-0328">Glycosyltransferase</keyword>
<comment type="similarity">
    <text evidence="4">Belongs to the glycosyltransferase 4 family.</text>
</comment>
<evidence type="ECO:0000256" key="5">
    <source>
        <dbReference type="ARBA" id="ARBA00013225"/>
    </source>
</evidence>
<reference evidence="20" key="1">
    <citation type="submission" date="2016-05" db="EMBL/GenBank/DDBJ databases">
        <title>Novel hydrogenosomes in the microaerophilic jakobid Stygiella incarcerata.</title>
        <authorList>
            <person name="Leger M.M."/>
            <person name="Eme L."/>
            <person name="Hug L.A."/>
            <person name="Roger A.J."/>
        </authorList>
    </citation>
    <scope>NUCLEOTIDE SEQUENCE</scope>
</reference>
<dbReference type="InterPro" id="IPR033895">
    <property type="entry name" value="GPT"/>
</dbReference>
<dbReference type="UniPathway" id="UPA00378"/>
<feature type="transmembrane region" description="Helical" evidence="19">
    <location>
        <begin position="102"/>
        <end position="120"/>
    </location>
</feature>
<evidence type="ECO:0000256" key="6">
    <source>
        <dbReference type="ARBA" id="ARBA00017659"/>
    </source>
</evidence>
<comment type="pathway">
    <text evidence="3">Protein modification; protein glycosylation.</text>
</comment>
<evidence type="ECO:0000256" key="17">
    <source>
        <dbReference type="ARBA" id="ARBA00044717"/>
    </source>
</evidence>